<keyword evidence="8" id="KW-1185">Reference proteome</keyword>
<dbReference type="GO" id="GO:0019205">
    <property type="term" value="F:nucleobase-containing compound kinase activity"/>
    <property type="evidence" value="ECO:0007669"/>
    <property type="project" value="InterPro"/>
</dbReference>
<feature type="region of interest" description="Disordered" evidence="5">
    <location>
        <begin position="169"/>
        <end position="207"/>
    </location>
</feature>
<keyword evidence="1" id="KW-0808">Transferase</keyword>
<feature type="compositionally biased region" description="Acidic residues" evidence="5">
    <location>
        <begin position="1005"/>
        <end position="1048"/>
    </location>
</feature>
<feature type="region of interest" description="Disordered" evidence="5">
    <location>
        <begin position="989"/>
        <end position="1051"/>
    </location>
</feature>
<dbReference type="Gene3D" id="3.40.50.300">
    <property type="entry name" value="P-loop containing nucleotide triphosphate hydrolases"/>
    <property type="match status" value="4"/>
</dbReference>
<organism evidence="7 8">
    <name type="scientific">Geodia barretti</name>
    <name type="common">Barrett's horny sponge</name>
    <dbReference type="NCBI Taxonomy" id="519541"/>
    <lineage>
        <taxon>Eukaryota</taxon>
        <taxon>Metazoa</taxon>
        <taxon>Porifera</taxon>
        <taxon>Demospongiae</taxon>
        <taxon>Heteroscleromorpha</taxon>
        <taxon>Tetractinellida</taxon>
        <taxon>Astrophorina</taxon>
        <taxon>Geodiidae</taxon>
        <taxon>Geodia</taxon>
    </lineage>
</organism>
<feature type="compositionally biased region" description="Acidic residues" evidence="5">
    <location>
        <begin position="687"/>
        <end position="705"/>
    </location>
</feature>
<feature type="coiled-coil region" evidence="4">
    <location>
        <begin position="954"/>
        <end position="981"/>
    </location>
</feature>
<dbReference type="InterPro" id="IPR000850">
    <property type="entry name" value="Adenylat/UMP-CMP_kin"/>
</dbReference>
<keyword evidence="2" id="KW-0547">Nucleotide-binding</keyword>
<dbReference type="InterPro" id="IPR003593">
    <property type="entry name" value="AAA+_ATPase"/>
</dbReference>
<dbReference type="InterPro" id="IPR027417">
    <property type="entry name" value="P-loop_NTPase"/>
</dbReference>
<evidence type="ECO:0000313" key="8">
    <source>
        <dbReference type="Proteomes" id="UP001174909"/>
    </source>
</evidence>
<dbReference type="SUPFAM" id="SSF52540">
    <property type="entry name" value="P-loop containing nucleoside triphosphate hydrolases"/>
    <property type="match status" value="4"/>
</dbReference>
<evidence type="ECO:0000256" key="4">
    <source>
        <dbReference type="SAM" id="Coils"/>
    </source>
</evidence>
<evidence type="ECO:0000256" key="3">
    <source>
        <dbReference type="ARBA" id="ARBA00022777"/>
    </source>
</evidence>
<feature type="region of interest" description="Disordered" evidence="5">
    <location>
        <begin position="687"/>
        <end position="715"/>
    </location>
</feature>
<feature type="compositionally biased region" description="Acidic residues" evidence="5">
    <location>
        <begin position="829"/>
        <end position="850"/>
    </location>
</feature>
<feature type="region of interest" description="Disordered" evidence="5">
    <location>
        <begin position="823"/>
        <end position="850"/>
    </location>
</feature>
<evidence type="ECO:0000259" key="6">
    <source>
        <dbReference type="SMART" id="SM00382"/>
    </source>
</evidence>
<feature type="compositionally biased region" description="Acidic residues" evidence="5">
    <location>
        <begin position="180"/>
        <end position="199"/>
    </location>
</feature>
<comment type="caution">
    <text evidence="7">The sequence shown here is derived from an EMBL/GenBank/DDBJ whole genome shotgun (WGS) entry which is preliminary data.</text>
</comment>
<feature type="domain" description="AAA+ ATPase" evidence="6">
    <location>
        <begin position="401"/>
        <end position="590"/>
    </location>
</feature>
<feature type="compositionally biased region" description="Basic and acidic residues" evidence="5">
    <location>
        <begin position="591"/>
        <end position="603"/>
    </location>
</feature>
<sequence>MASETVSDAFNEDQVELEVLTRKPVCFAVFGKPGAGKTTLAKKLAAVWKCQLIDGSATIEQAIRDSTSLGIEAKRRLLQGEELDESFVMDIILDKLNSKEIKHYGYVLDGIPTSSTDWKPVPNQVQLLQELDMPPDVIINLKIPDQDLMKCRMEQKVDPVSGELFIRRVYDPPPVSGTEGDGEGQTESNEEEEEEEEEEKEKNQERDEFAEDLVELDSLQNRAVEIASRLVRRREDTEMTVKNEIKHFRESVLRHLEDYIIQHNQQHVIELDANLTAQELFRALLVRLTALGVPRTPAPCRLVAPEEGEEEDNTEDQGDVDTDTFLQQMAGTGCLLPWFRWRRSRWGRLCPVQLAAGNMTPGRREFSVGFLDKVYCLSSSEALVQFTRNPRAYLLPPQPRIPCKVCIIGPPTSGKTSLAEMIAQHYNATVLDMAVLLEPVVAEAKEAVVREAREEAKSSTIDTLTQELTQQQTEEPPVPVSAYDPRVEQAVKEAENKACDSNLTITVEMQTKALRNGIQAAEQKRREADPTGPLHGGWIVDGFPMSRDHWAAMTDQKLLPDCVFVLTDEEAPAHHLLSRFTQQKGLPDPSTFKDKDAEAKDEASPGTKVPEAVGDWEKERGEYQRQLGPLMAAMKGSAIEPLSLDCTKTAAELKNTAITQMESVFEYQPAEYDAGDEEAEMDEDPLLETDAGDDDEEGKAEEEGSEGSSKKKKPWGDSSFYCPVSLKEQGVLWPGSEQYALRYRERLFYFSSEEAKTKFAAKASNYLATDNPLETPPLRIFLLGARGSGRTEVGRQVASSLGVFHLALRDYLQEQLLSKMKRPPLVHEDEWDPGDEGEKTEEEEQEEVGLGEDLDEDVRVALTEEERELRAYLLHGEALSEDSMDNYTAQFWDTEPYKSTGFIMEGFPATADELEYMTSRGRFPDMAVIMQVEANDIVRRLLEARFTVWKRKKDRQLDKRNKAKEKKIKEWEEDKERRKNELIAEYQAKVAARKERKTSSHKEDNGDEEDEDEEGEEEQAEFEEQLAELEAGEMEEEEEEEEVEEDTDARERMKGALTERFEEENEAVNSLQDTFAELQIPCTVINASRKVPVVEFSLKRALKQFTTDRAGLLRKCTPIDLAMATKLLDHGYKQTSKFKKWCPIELARNPGAVLPPQQRDEELSPVIYGPRIYYLASQEARDCFMANPEKYTSGPSPGPAVPIRLALVGPPKSGKTTVAENLCRKYGCLRLSIGEAMRRVIAQFPHSELTCQLQAHLQAGDTVPDELCVLALDCSLLDVQCTTRGYVLDGWPLTKTQLDLLTKHRIIPVIIVEMQISKDEMLRRAQAEKVSIDRDYPVHDSANILLVRSNKYQKQMERVREWYCTQHHNWLQVNGEHSQWWVWEEVKKLAVTSAHQIQLYLSRITSGHAAALQGLCITPTEFSKRLGECSHYCPVSMAQNVLVDCSKKLTLQYAAEFRGLYYKMSGQSELDAFLQDPEQYVSPAAPHSLPPPHLLPVRRSESEVKAMFPKSFEIQGICPVTYVEGEKRYESLVPGKSSFAAEYKNKLFCFASERNLDHFMRRPHYYEITSLPAKLPPPQMPMPVTSLPMLGYLEQSAAISVINALSAVGYCKPKYPFVDPTKSALAYLAYHLKAYNPKSSDYIRKKYKKKLANFEEKCGLIPYLSSSMKRGYQEPLMRPIDFDHKIDRFLGLKQCI</sequence>
<proteinExistence type="predicted"/>
<dbReference type="GO" id="GO:0005524">
    <property type="term" value="F:ATP binding"/>
    <property type="evidence" value="ECO:0007669"/>
    <property type="project" value="InterPro"/>
</dbReference>
<dbReference type="EMBL" id="CASHTH010001072">
    <property type="protein sequence ID" value="CAI8010879.1"/>
    <property type="molecule type" value="Genomic_DNA"/>
</dbReference>
<feature type="domain" description="AAA+ ATPase" evidence="6">
    <location>
        <begin position="23"/>
        <end position="267"/>
    </location>
</feature>
<feature type="region of interest" description="Disordered" evidence="5">
    <location>
        <begin position="579"/>
        <end position="618"/>
    </location>
</feature>
<dbReference type="PANTHER" id="PTHR23359">
    <property type="entry name" value="NUCLEOTIDE KINASE"/>
    <property type="match status" value="1"/>
</dbReference>
<gene>
    <name evidence="7" type="ORF">GBAR_LOCUS7112</name>
</gene>
<name>A0AA35RGQ2_GEOBA</name>
<keyword evidence="4" id="KW-0175">Coiled coil</keyword>
<protein>
    <submittedName>
        <fullName evidence="7">Adenylate kinase 9</fullName>
    </submittedName>
</protein>
<reference evidence="7" key="1">
    <citation type="submission" date="2023-03" db="EMBL/GenBank/DDBJ databases">
        <authorList>
            <person name="Steffen K."/>
            <person name="Cardenas P."/>
        </authorList>
    </citation>
    <scope>NUCLEOTIDE SEQUENCE</scope>
</reference>
<dbReference type="Proteomes" id="UP001174909">
    <property type="component" value="Unassembled WGS sequence"/>
</dbReference>
<dbReference type="GO" id="GO:0006139">
    <property type="term" value="P:nucleobase-containing compound metabolic process"/>
    <property type="evidence" value="ECO:0007669"/>
    <property type="project" value="InterPro"/>
</dbReference>
<dbReference type="Pfam" id="PF00406">
    <property type="entry name" value="ADK"/>
    <property type="match status" value="2"/>
</dbReference>
<keyword evidence="3 7" id="KW-0418">Kinase</keyword>
<accession>A0AA35RGQ2</accession>
<evidence type="ECO:0000256" key="2">
    <source>
        <dbReference type="ARBA" id="ARBA00022741"/>
    </source>
</evidence>
<evidence type="ECO:0000256" key="5">
    <source>
        <dbReference type="SAM" id="MobiDB-lite"/>
    </source>
</evidence>
<evidence type="ECO:0000256" key="1">
    <source>
        <dbReference type="ARBA" id="ARBA00022679"/>
    </source>
</evidence>
<dbReference type="SMART" id="SM00382">
    <property type="entry name" value="AAA"/>
    <property type="match status" value="2"/>
</dbReference>
<evidence type="ECO:0000313" key="7">
    <source>
        <dbReference type="EMBL" id="CAI8010879.1"/>
    </source>
</evidence>